<dbReference type="RefSeq" id="WP_109306312.1">
    <property type="nucleotide sequence ID" value="NZ_BJUF01000019.1"/>
</dbReference>
<reference evidence="1 2" key="1">
    <citation type="submission" date="2018-05" db="EMBL/GenBank/DDBJ databases">
        <title>Kurthia sibirica genome sequence.</title>
        <authorList>
            <person name="Maclea K.S."/>
            <person name="Goen A.E."/>
        </authorList>
    </citation>
    <scope>NUCLEOTIDE SEQUENCE [LARGE SCALE GENOMIC DNA]</scope>
    <source>
        <strain evidence="1 2">ATCC 49154</strain>
    </source>
</reference>
<evidence type="ECO:0000313" key="2">
    <source>
        <dbReference type="Proteomes" id="UP000245938"/>
    </source>
</evidence>
<proteinExistence type="predicted"/>
<dbReference type="Proteomes" id="UP000245938">
    <property type="component" value="Unassembled WGS sequence"/>
</dbReference>
<dbReference type="EMBL" id="QFVR01000012">
    <property type="protein sequence ID" value="PWI25086.1"/>
    <property type="molecule type" value="Genomic_DNA"/>
</dbReference>
<organism evidence="1 2">
    <name type="scientific">Kurthia sibirica</name>
    <dbReference type="NCBI Taxonomy" id="202750"/>
    <lineage>
        <taxon>Bacteria</taxon>
        <taxon>Bacillati</taxon>
        <taxon>Bacillota</taxon>
        <taxon>Bacilli</taxon>
        <taxon>Bacillales</taxon>
        <taxon>Caryophanaceae</taxon>
        <taxon>Kurthia</taxon>
    </lineage>
</organism>
<protein>
    <submittedName>
        <fullName evidence="1">Uncharacterized protein</fullName>
    </submittedName>
</protein>
<comment type="caution">
    <text evidence="1">The sequence shown here is derived from an EMBL/GenBank/DDBJ whole genome shotgun (WGS) entry which is preliminary data.</text>
</comment>
<name>A0A2U3AKM3_9BACL</name>
<keyword evidence="2" id="KW-1185">Reference proteome</keyword>
<accession>A0A2U3AKM3</accession>
<sequence>MKKTLLLSYIALFLSVIIAVTFFWQPAIVDAAKSSVYKVTNGQLYKNNKLFSGNYKGYLYTTGLKAQGSFPALKSNGSALTKGLSKEDQANAIFSMAFRYYKNGKVAKADQWLQLSLKQRIGNSPLAKKYYENKVNKAYLDAYYGDSSNKAYYYIATDSNVWGLTNLLYKTTGKKYNAAKAPDAMTYDIYGVKARGSFKMPSLVKSTATSNLLPQDNDLRLYNEGKLVKSGWLTVVDQQNNYHFYADKNGRVIAKKYTDGKIYFDGVLADGRVNNRVIYKKGQLVKKAWYKKGSQLWYANAAGQDTLKTDIKGVLWINGKKAHGVFNGKAYYYGKLLKNASSAVYDFDQYGDSVVILNYMGDKNGRGKILK</sequence>
<gene>
    <name evidence="1" type="ORF">DEX24_10100</name>
</gene>
<dbReference type="OrthoDB" id="1938239at2"/>
<dbReference type="AlphaFoldDB" id="A0A2U3AKM3"/>
<evidence type="ECO:0000313" key="1">
    <source>
        <dbReference type="EMBL" id="PWI25086.1"/>
    </source>
</evidence>